<dbReference type="GO" id="GO:0043023">
    <property type="term" value="F:ribosomal large subunit binding"/>
    <property type="evidence" value="ECO:0007669"/>
    <property type="project" value="TreeGrafter"/>
</dbReference>
<dbReference type="GO" id="GO:0042256">
    <property type="term" value="P:cytosolic ribosome assembly"/>
    <property type="evidence" value="ECO:0007669"/>
    <property type="project" value="UniProtKB-UniRule"/>
</dbReference>
<dbReference type="SUPFAM" id="SSF81301">
    <property type="entry name" value="Nucleotidyltransferase"/>
    <property type="match status" value="1"/>
</dbReference>
<dbReference type="NCBIfam" id="TIGR00090">
    <property type="entry name" value="rsfS_iojap_ybeB"/>
    <property type="match status" value="1"/>
</dbReference>
<name>A0A8J3ILA8_9CHLR</name>
<dbReference type="InterPro" id="IPR004394">
    <property type="entry name" value="Iojap/RsfS/C7orf30"/>
</dbReference>
<dbReference type="EMBL" id="BNJK01000001">
    <property type="protein sequence ID" value="GHO95928.1"/>
    <property type="molecule type" value="Genomic_DNA"/>
</dbReference>
<keyword evidence="2" id="KW-0810">Translation regulation</keyword>
<keyword evidence="2" id="KW-0963">Cytoplasm</keyword>
<dbReference type="PANTHER" id="PTHR21043:SF0">
    <property type="entry name" value="MITOCHONDRIAL ASSEMBLY OF RIBOSOMAL LARGE SUBUNIT PROTEIN 1"/>
    <property type="match status" value="1"/>
</dbReference>
<dbReference type="AlphaFoldDB" id="A0A8J3ILA8"/>
<keyword evidence="2" id="KW-0678">Repressor</keyword>
<dbReference type="GO" id="GO:0005737">
    <property type="term" value="C:cytoplasm"/>
    <property type="evidence" value="ECO:0007669"/>
    <property type="project" value="UniProtKB-SubCell"/>
</dbReference>
<dbReference type="Pfam" id="PF02410">
    <property type="entry name" value="RsfS"/>
    <property type="match status" value="1"/>
</dbReference>
<evidence type="ECO:0000313" key="3">
    <source>
        <dbReference type="EMBL" id="GHO95928.1"/>
    </source>
</evidence>
<comment type="function">
    <text evidence="2">Functions as a ribosomal silencing factor. Interacts with ribosomal protein uL14 (rplN), blocking formation of intersubunit bridge B8. Prevents association of the 30S and 50S ribosomal subunits and the formation of functional ribosomes, thus repressing translation.</text>
</comment>
<comment type="subunit">
    <text evidence="2">Interacts with ribosomal protein uL14 (rplN).</text>
</comment>
<dbReference type="InterPro" id="IPR043519">
    <property type="entry name" value="NT_sf"/>
</dbReference>
<dbReference type="HAMAP" id="MF_01477">
    <property type="entry name" value="Iojap_RsfS"/>
    <property type="match status" value="1"/>
</dbReference>
<dbReference type="PANTHER" id="PTHR21043">
    <property type="entry name" value="IOJAP SUPERFAMILY ORTHOLOG"/>
    <property type="match status" value="1"/>
</dbReference>
<dbReference type="GO" id="GO:0017148">
    <property type="term" value="P:negative regulation of translation"/>
    <property type="evidence" value="ECO:0007669"/>
    <property type="project" value="UniProtKB-UniRule"/>
</dbReference>
<comment type="subcellular location">
    <subcellularLocation>
        <location evidence="2">Cytoplasm</location>
    </subcellularLocation>
</comment>
<evidence type="ECO:0000256" key="2">
    <source>
        <dbReference type="HAMAP-Rule" id="MF_01477"/>
    </source>
</evidence>
<gene>
    <name evidence="2 3" type="primary">rsfS</name>
    <name evidence="3" type="ORF">KSF_059760</name>
</gene>
<protein>
    <recommendedName>
        <fullName evidence="2">Ribosomal silencing factor RsfS</fullName>
    </recommendedName>
</protein>
<accession>A0A8J3ILA8</accession>
<dbReference type="Proteomes" id="UP000597444">
    <property type="component" value="Unassembled WGS sequence"/>
</dbReference>
<comment type="caution">
    <text evidence="3">The sequence shown here is derived from an EMBL/GenBank/DDBJ whole genome shotgun (WGS) entry which is preliminary data.</text>
</comment>
<evidence type="ECO:0000313" key="4">
    <source>
        <dbReference type="Proteomes" id="UP000597444"/>
    </source>
</evidence>
<dbReference type="Gene3D" id="3.30.460.10">
    <property type="entry name" value="Beta Polymerase, domain 2"/>
    <property type="match status" value="1"/>
</dbReference>
<dbReference type="GO" id="GO:0090071">
    <property type="term" value="P:negative regulation of ribosome biogenesis"/>
    <property type="evidence" value="ECO:0007669"/>
    <property type="project" value="UniProtKB-UniRule"/>
</dbReference>
<evidence type="ECO:0000256" key="1">
    <source>
        <dbReference type="ARBA" id="ARBA00010574"/>
    </source>
</evidence>
<keyword evidence="4" id="KW-1185">Reference proteome</keyword>
<comment type="similarity">
    <text evidence="1 2">Belongs to the Iojap/RsfS family.</text>
</comment>
<organism evidence="3 4">
    <name type="scientific">Reticulibacter mediterranei</name>
    <dbReference type="NCBI Taxonomy" id="2778369"/>
    <lineage>
        <taxon>Bacteria</taxon>
        <taxon>Bacillati</taxon>
        <taxon>Chloroflexota</taxon>
        <taxon>Ktedonobacteria</taxon>
        <taxon>Ktedonobacterales</taxon>
        <taxon>Reticulibacteraceae</taxon>
        <taxon>Reticulibacter</taxon>
    </lineage>
</organism>
<sequence length="134" mass="14786">MGQMVHSKDTNKGALVEGVLLDPAQLARAAADAASDKKASDVLLLDIREVTTVADYFVICSGNNPRQIQTIADTIDEELGKQGAALLHREGTAETGWILLDFGDVIVHIFGPKEREYYRIERLWSEAKTVVYLQ</sequence>
<proteinExistence type="inferred from homology"/>
<reference evidence="3" key="1">
    <citation type="submission" date="2020-10" db="EMBL/GenBank/DDBJ databases">
        <title>Taxonomic study of unclassified bacteria belonging to the class Ktedonobacteria.</title>
        <authorList>
            <person name="Yabe S."/>
            <person name="Wang C.M."/>
            <person name="Zheng Y."/>
            <person name="Sakai Y."/>
            <person name="Cavaletti L."/>
            <person name="Monciardini P."/>
            <person name="Donadio S."/>
        </authorList>
    </citation>
    <scope>NUCLEOTIDE SEQUENCE</scope>
    <source>
        <strain evidence="3">ID150040</strain>
    </source>
</reference>